<protein>
    <recommendedName>
        <fullName evidence="2">PiggyBac transposable element-derived protein domain-containing protein</fullName>
    </recommendedName>
</protein>
<dbReference type="EMBL" id="CARXXK010000002">
    <property type="protein sequence ID" value="CAI6357838.1"/>
    <property type="molecule type" value="Genomic_DNA"/>
</dbReference>
<proteinExistence type="predicted"/>
<evidence type="ECO:0000313" key="4">
    <source>
        <dbReference type="Proteomes" id="UP001160148"/>
    </source>
</evidence>
<organism evidence="3 4">
    <name type="scientific">Macrosiphum euphorbiae</name>
    <name type="common">potato aphid</name>
    <dbReference type="NCBI Taxonomy" id="13131"/>
    <lineage>
        <taxon>Eukaryota</taxon>
        <taxon>Metazoa</taxon>
        <taxon>Ecdysozoa</taxon>
        <taxon>Arthropoda</taxon>
        <taxon>Hexapoda</taxon>
        <taxon>Insecta</taxon>
        <taxon>Pterygota</taxon>
        <taxon>Neoptera</taxon>
        <taxon>Paraneoptera</taxon>
        <taxon>Hemiptera</taxon>
        <taxon>Sternorrhyncha</taxon>
        <taxon>Aphidomorpha</taxon>
        <taxon>Aphidoidea</taxon>
        <taxon>Aphididae</taxon>
        <taxon>Macrosiphini</taxon>
        <taxon>Macrosiphum</taxon>
    </lineage>
</organism>
<dbReference type="InterPro" id="IPR029526">
    <property type="entry name" value="PGBD"/>
</dbReference>
<feature type="compositionally biased region" description="Polar residues" evidence="1">
    <location>
        <begin position="56"/>
        <end position="66"/>
    </location>
</feature>
<gene>
    <name evidence="3" type="ORF">MEUPH1_LOCUS13422</name>
</gene>
<reference evidence="3 4" key="1">
    <citation type="submission" date="2023-01" db="EMBL/GenBank/DDBJ databases">
        <authorList>
            <person name="Whitehead M."/>
        </authorList>
    </citation>
    <scope>NUCLEOTIDE SEQUENCE [LARGE SCALE GENOMIC DNA]</scope>
</reference>
<dbReference type="Pfam" id="PF13843">
    <property type="entry name" value="DDE_Tnp_1_7"/>
    <property type="match status" value="1"/>
</dbReference>
<comment type="caution">
    <text evidence="3">The sequence shown here is derived from an EMBL/GenBank/DDBJ whole genome shotgun (WGS) entry which is preliminary data.</text>
</comment>
<evidence type="ECO:0000313" key="3">
    <source>
        <dbReference type="EMBL" id="CAI6357838.1"/>
    </source>
</evidence>
<keyword evidence="4" id="KW-1185">Reference proteome</keyword>
<dbReference type="PANTHER" id="PTHR46599">
    <property type="entry name" value="PIGGYBAC TRANSPOSABLE ELEMENT-DERIVED PROTEIN 4"/>
    <property type="match status" value="1"/>
</dbReference>
<dbReference type="CDD" id="cd19757">
    <property type="entry name" value="Bbox1"/>
    <property type="match status" value="1"/>
</dbReference>
<dbReference type="Proteomes" id="UP001160148">
    <property type="component" value="Unassembled WGS sequence"/>
</dbReference>
<name>A0AAV0WQ26_9HEMI</name>
<evidence type="ECO:0000259" key="2">
    <source>
        <dbReference type="Pfam" id="PF13843"/>
    </source>
</evidence>
<sequence length="572" mass="66048">MYSRPKRVKLNDDFINQLLEDSSDSLLSEFDDSDADKTYNPVSSSESDVPSELSDNNEPSTSSNISVASQTWTNVTGNYQKPLQFNNNSGLKIDISVDSTAWDIFNLFLTNEIIDLIVEETNKNAQQFLSKNRLTKSSRFSKWIPTDQQEIKKFFGLIIWMGLVQMPTLEDYWSINIRYKNNVAQNTMSRNRFELILRFLHFSDNEKAPNDDRIYKVRDLINKLIENFQKILEPEEYLAVDETMVPFRGRLIFRQYIPGKAHKYGVKLFKLCGTDGYTYNVQVYAGKSQVDGKGLGCRVVLDLSQRYLNAGRTIITDNFYTSVPLAYELLKNNTHLVGTLRSNRVKLPEVTNAKLKPNEIVGRENIDGIVIAKWRDKRDVTMLTTRHNINMVDTGKKNKKKENIVKPQIIIDYNKGKAGIDLSDQLSSYNSSVRKSIRWYHKVAIELLFGTSIVNALLIYNKIKPNNKLKITQFREALVDEILGLKKSNENEQLTSTSTQRTQRRTTKHIFQETTEKCKRNRKIRKRCAHCYEKQKCLEGSVKAREVKKISTFCATCNIYLCLSCFNIHHIN</sequence>
<dbReference type="PANTHER" id="PTHR46599:SF3">
    <property type="entry name" value="PIGGYBAC TRANSPOSABLE ELEMENT-DERIVED PROTEIN 4"/>
    <property type="match status" value="1"/>
</dbReference>
<dbReference type="AlphaFoldDB" id="A0AAV0WQ26"/>
<accession>A0AAV0WQ26</accession>
<evidence type="ECO:0000256" key="1">
    <source>
        <dbReference type="SAM" id="MobiDB-lite"/>
    </source>
</evidence>
<feature type="region of interest" description="Disordered" evidence="1">
    <location>
        <begin position="26"/>
        <end position="66"/>
    </location>
</feature>
<feature type="domain" description="PiggyBac transposable element-derived protein" evidence="2">
    <location>
        <begin position="101"/>
        <end position="456"/>
    </location>
</feature>
<feature type="compositionally biased region" description="Low complexity" evidence="1">
    <location>
        <begin position="41"/>
        <end position="54"/>
    </location>
</feature>